<reference evidence="2" key="1">
    <citation type="submission" date="2021-10" db="EMBL/GenBank/DDBJ databases">
        <title>The complete genome sequence of Leeia sp. TBRC 13508.</title>
        <authorList>
            <person name="Charoenyingcharoen P."/>
            <person name="Yukphan P."/>
        </authorList>
    </citation>
    <scope>NUCLEOTIDE SEQUENCE</scope>
    <source>
        <strain evidence="2">TBRC 13508</strain>
    </source>
</reference>
<dbReference type="InterPro" id="IPR000182">
    <property type="entry name" value="GNAT_dom"/>
</dbReference>
<sequence>MFEWASYHDSQAEACWQLLHASVQAIPLSFYTLAQKEAWSPANAPANWAARLITTQPTLLFSSNSSEKQLIGFAELIPASSYLDCFYIHPDWQGYGAGKFLYQQIEQQAKSHQLPYLAVDVSLNAIPFFLRQGFIEIHQQANQRDDITLYNVRMVKSLV</sequence>
<dbReference type="Gene3D" id="3.40.630.30">
    <property type="match status" value="1"/>
</dbReference>
<protein>
    <submittedName>
        <fullName evidence="2">GNAT family N-acetyltransferase</fullName>
    </submittedName>
</protein>
<dbReference type="PROSITE" id="PS51186">
    <property type="entry name" value="GNAT"/>
    <property type="match status" value="1"/>
</dbReference>
<accession>A0ABS8D5H1</accession>
<dbReference type="Pfam" id="PF13673">
    <property type="entry name" value="Acetyltransf_10"/>
    <property type="match status" value="1"/>
</dbReference>
<dbReference type="RefSeq" id="WP_227180221.1">
    <property type="nucleotide sequence ID" value="NZ_JAJBZT010000003.1"/>
</dbReference>
<evidence type="ECO:0000313" key="2">
    <source>
        <dbReference type="EMBL" id="MCB6183450.1"/>
    </source>
</evidence>
<dbReference type="SUPFAM" id="SSF55729">
    <property type="entry name" value="Acyl-CoA N-acyltransferases (Nat)"/>
    <property type="match status" value="1"/>
</dbReference>
<comment type="caution">
    <text evidence="2">The sequence shown here is derived from an EMBL/GenBank/DDBJ whole genome shotgun (WGS) entry which is preliminary data.</text>
</comment>
<name>A0ABS8D5H1_9NEIS</name>
<gene>
    <name evidence="2" type="ORF">LIN78_07810</name>
</gene>
<dbReference type="InterPro" id="IPR052564">
    <property type="entry name" value="N-acetyltrans/Recomb-assoc"/>
</dbReference>
<dbReference type="EMBL" id="JAJBZT010000003">
    <property type="protein sequence ID" value="MCB6183450.1"/>
    <property type="molecule type" value="Genomic_DNA"/>
</dbReference>
<dbReference type="Proteomes" id="UP001165395">
    <property type="component" value="Unassembled WGS sequence"/>
</dbReference>
<dbReference type="PANTHER" id="PTHR43451">
    <property type="entry name" value="ACETYLTRANSFERASE (GNAT) FAMILY PROTEIN"/>
    <property type="match status" value="1"/>
</dbReference>
<dbReference type="PANTHER" id="PTHR43451:SF1">
    <property type="entry name" value="ACETYLTRANSFERASE"/>
    <property type="match status" value="1"/>
</dbReference>
<keyword evidence="3" id="KW-1185">Reference proteome</keyword>
<dbReference type="InterPro" id="IPR016181">
    <property type="entry name" value="Acyl_CoA_acyltransferase"/>
</dbReference>
<organism evidence="2 3">
    <name type="scientific">Leeia speluncae</name>
    <dbReference type="NCBI Taxonomy" id="2884804"/>
    <lineage>
        <taxon>Bacteria</taxon>
        <taxon>Pseudomonadati</taxon>
        <taxon>Pseudomonadota</taxon>
        <taxon>Betaproteobacteria</taxon>
        <taxon>Neisseriales</taxon>
        <taxon>Leeiaceae</taxon>
        <taxon>Leeia</taxon>
    </lineage>
</organism>
<evidence type="ECO:0000259" key="1">
    <source>
        <dbReference type="PROSITE" id="PS51186"/>
    </source>
</evidence>
<evidence type="ECO:0000313" key="3">
    <source>
        <dbReference type="Proteomes" id="UP001165395"/>
    </source>
</evidence>
<dbReference type="CDD" id="cd04301">
    <property type="entry name" value="NAT_SF"/>
    <property type="match status" value="1"/>
</dbReference>
<feature type="domain" description="N-acetyltransferase" evidence="1">
    <location>
        <begin position="18"/>
        <end position="159"/>
    </location>
</feature>
<proteinExistence type="predicted"/>